<dbReference type="InterPro" id="IPR052192">
    <property type="entry name" value="Insect_Ionotropic_Sensory_Rcpt"/>
</dbReference>
<dbReference type="PROSITE" id="PS51257">
    <property type="entry name" value="PROKAR_LIPOPROTEIN"/>
    <property type="match status" value="1"/>
</dbReference>
<keyword evidence="5" id="KW-0472">Membrane</keyword>
<dbReference type="PANTHER" id="PTHR42643">
    <property type="entry name" value="IONOTROPIC RECEPTOR 20A-RELATED"/>
    <property type="match status" value="1"/>
</dbReference>
<keyword evidence="9" id="KW-1185">Reference proteome</keyword>
<sequence>MRLVTLFLATSVTVFSCCFGWLDLRTPEPSASVGLLLEGIDRICNEEHFPDLLVLENEAPGGSLISFVNWRRPVTIINATYATKVKTISCIVGFIASPKLAKVTVRHLESFVSWIVVVPHDVIEIVRETAREMVKCVMHYFCYDRATLAGSWISERNGQTIRWPERTSPDVLDATDTNTDMKGQQLVFLNVDLSRDVTYDVAIGETIAHRHNGSFRMAVSLMECRDYMYSPMYTNTFGRFLMLPETFQMCFLVPRSTRKSIFSVLLDPFDLPSWMVLLATVCTMSIVLSMAGESYRRYSVPLVVLELVMSVINGPTHKFDGRFEVRIIGLYMMMSIVLLSCYQSLVISFMAVARYYPELDTIDQLNETCQFQSDPFLQSIGFKFRHHFHTFEYLSSQETMWQQKVCSMVPCYDLISAHSTVPLLGMNDREEVQHFWRLFRFSKARLHSSTVMYLIFHSSTMRSLIERYTARFLEAHLHHYPMLLNGMPATFQDESGPPLHVVAATAEELMIVWLIYLLGCLRMTWNYK</sequence>
<evidence type="ECO:0000256" key="7">
    <source>
        <dbReference type="ARBA" id="ARBA00023180"/>
    </source>
</evidence>
<evidence type="ECO:0000313" key="9">
    <source>
        <dbReference type="Proteomes" id="UP000069272"/>
    </source>
</evidence>
<evidence type="ECO:0000313" key="8">
    <source>
        <dbReference type="EnsemblMetazoa" id="AALB000252-PA"/>
    </source>
</evidence>
<dbReference type="PANTHER" id="PTHR42643:SF30">
    <property type="entry name" value="IONOTROPIC RECEPTOR 40A-RELATED"/>
    <property type="match status" value="1"/>
</dbReference>
<keyword evidence="4" id="KW-1133">Transmembrane helix</keyword>
<dbReference type="VEuPathDB" id="VectorBase:AALB000252"/>
<keyword evidence="2" id="KW-1003">Cell membrane</keyword>
<dbReference type="GO" id="GO:0005886">
    <property type="term" value="C:plasma membrane"/>
    <property type="evidence" value="ECO:0007669"/>
    <property type="project" value="UniProtKB-SubCell"/>
</dbReference>
<evidence type="ECO:0000256" key="4">
    <source>
        <dbReference type="ARBA" id="ARBA00022989"/>
    </source>
</evidence>
<evidence type="ECO:0000256" key="5">
    <source>
        <dbReference type="ARBA" id="ARBA00023136"/>
    </source>
</evidence>
<organism evidence="8 9">
    <name type="scientific">Anopheles albimanus</name>
    <name type="common">New world malaria mosquito</name>
    <dbReference type="NCBI Taxonomy" id="7167"/>
    <lineage>
        <taxon>Eukaryota</taxon>
        <taxon>Metazoa</taxon>
        <taxon>Ecdysozoa</taxon>
        <taxon>Arthropoda</taxon>
        <taxon>Hexapoda</taxon>
        <taxon>Insecta</taxon>
        <taxon>Pterygota</taxon>
        <taxon>Neoptera</taxon>
        <taxon>Endopterygota</taxon>
        <taxon>Diptera</taxon>
        <taxon>Nematocera</taxon>
        <taxon>Culicoidea</taxon>
        <taxon>Culicidae</taxon>
        <taxon>Anophelinae</taxon>
        <taxon>Anopheles</taxon>
    </lineage>
</organism>
<protein>
    <recommendedName>
        <fullName evidence="10">Ionotropic glutamate receptor C-terminal domain-containing protein</fullName>
    </recommendedName>
</protein>
<reference evidence="8" key="2">
    <citation type="submission" date="2022-08" db="UniProtKB">
        <authorList>
            <consortium name="EnsemblMetazoa"/>
        </authorList>
    </citation>
    <scope>IDENTIFICATION</scope>
    <source>
        <strain evidence="8">STECLA/ALBI9_A</strain>
    </source>
</reference>
<name>A0A182F1C8_ANOAL</name>
<evidence type="ECO:0000256" key="1">
    <source>
        <dbReference type="ARBA" id="ARBA00004651"/>
    </source>
</evidence>
<keyword evidence="6" id="KW-0675">Receptor</keyword>
<evidence type="ECO:0008006" key="10">
    <source>
        <dbReference type="Google" id="ProtNLM"/>
    </source>
</evidence>
<keyword evidence="3" id="KW-0812">Transmembrane</keyword>
<keyword evidence="7" id="KW-0325">Glycoprotein</keyword>
<evidence type="ECO:0000256" key="2">
    <source>
        <dbReference type="ARBA" id="ARBA00022475"/>
    </source>
</evidence>
<dbReference type="Proteomes" id="UP000069272">
    <property type="component" value="Chromosome 2L"/>
</dbReference>
<accession>A0A182F1C8</accession>
<proteinExistence type="predicted"/>
<evidence type="ECO:0000256" key="6">
    <source>
        <dbReference type="ARBA" id="ARBA00023170"/>
    </source>
</evidence>
<dbReference type="AlphaFoldDB" id="A0A182F1C8"/>
<evidence type="ECO:0000256" key="3">
    <source>
        <dbReference type="ARBA" id="ARBA00022692"/>
    </source>
</evidence>
<comment type="subcellular location">
    <subcellularLocation>
        <location evidence="1">Cell membrane</location>
        <topology evidence="1">Multi-pass membrane protein</topology>
    </subcellularLocation>
</comment>
<dbReference type="EnsemblMetazoa" id="AALB000252-RA">
    <property type="protein sequence ID" value="AALB000252-PA"/>
    <property type="gene ID" value="AALB000252"/>
</dbReference>
<dbReference type="VEuPathDB" id="VectorBase:AALB20_035958"/>
<reference evidence="8 9" key="1">
    <citation type="journal article" date="2017" name="G3 (Bethesda)">
        <title>The Physical Genome Mapping of Anopheles albimanus Corrected Scaffold Misassemblies and Identified Interarm Rearrangements in Genus Anopheles.</title>
        <authorList>
            <person name="Artemov G.N."/>
            <person name="Peery A.N."/>
            <person name="Jiang X."/>
            <person name="Tu Z."/>
            <person name="Stegniy V.N."/>
            <person name="Sharakhova M.V."/>
            <person name="Sharakhov I.V."/>
        </authorList>
    </citation>
    <scope>NUCLEOTIDE SEQUENCE [LARGE SCALE GENOMIC DNA]</scope>
    <source>
        <strain evidence="8 9">ALBI9_A</strain>
    </source>
</reference>